<evidence type="ECO:0000259" key="2">
    <source>
        <dbReference type="Pfam" id="PF00534"/>
    </source>
</evidence>
<evidence type="ECO:0000313" key="3">
    <source>
        <dbReference type="EMBL" id="SUZ67859.1"/>
    </source>
</evidence>
<organism evidence="3">
    <name type="scientific">marine metagenome</name>
    <dbReference type="NCBI Taxonomy" id="408172"/>
    <lineage>
        <taxon>unclassified sequences</taxon>
        <taxon>metagenomes</taxon>
        <taxon>ecological metagenomes</taxon>
    </lineage>
</organism>
<dbReference type="GO" id="GO:0016757">
    <property type="term" value="F:glycosyltransferase activity"/>
    <property type="evidence" value="ECO:0007669"/>
    <property type="project" value="InterPro"/>
</dbReference>
<dbReference type="SUPFAM" id="SSF53756">
    <property type="entry name" value="UDP-Glycosyltransferase/glycogen phosphorylase"/>
    <property type="match status" value="1"/>
</dbReference>
<evidence type="ECO:0000256" key="1">
    <source>
        <dbReference type="ARBA" id="ARBA00022679"/>
    </source>
</evidence>
<dbReference type="EMBL" id="UINC01001023">
    <property type="protein sequence ID" value="SUZ67859.1"/>
    <property type="molecule type" value="Genomic_DNA"/>
</dbReference>
<protein>
    <recommendedName>
        <fullName evidence="2">Glycosyl transferase family 1 domain-containing protein</fullName>
    </recommendedName>
</protein>
<accession>A0A381PP72</accession>
<feature type="domain" description="Glycosyl transferase family 1" evidence="2">
    <location>
        <begin position="189"/>
        <end position="341"/>
    </location>
</feature>
<dbReference type="Gene3D" id="3.40.50.2000">
    <property type="entry name" value="Glycogen Phosphorylase B"/>
    <property type="match status" value="1"/>
</dbReference>
<dbReference type="Pfam" id="PF00534">
    <property type="entry name" value="Glycos_transf_1"/>
    <property type="match status" value="1"/>
</dbReference>
<dbReference type="CDD" id="cd03801">
    <property type="entry name" value="GT4_PimA-like"/>
    <property type="match status" value="1"/>
</dbReference>
<sequence>MASKREADDSQGTIRVHQVLTQLGYGDAIGHEVLGIQEILRSSGFESDIFVESADYRLKPLTRNCFELPTACDSESVIIHHFSIGSKASRIAFALPSRMILIYHNITPPHYFSGLIEGPEIKSVAWQCYTGRRELSAYRSRCHLALGDSDFNREELVELGFPQTDVLPPVLPNLPHLNVRTESALTSSFDDDFTNILFVGRIIPHKRIEDLIRIFGAYHHMHNSKSRLIIVGSHIGFQNYRATLHDLAARLHLPEVHFVGQVTDAELVSFYEIADVYLSASEHEGFCVPLVEAFHHQIPVLAYAATAVPSTMDGGGLLYDTKNPIIVASLLNAVVSDLSLHEKVLRSQDEALTRLEAKDFVGTLLNFVKQVRQAPPLPEASIREDFWQQFERYERIEKLKYDYPLTDRVRPTSLASSRRLESIRPENTTFNKLMSWIRTR</sequence>
<dbReference type="AlphaFoldDB" id="A0A381PP72"/>
<dbReference type="InterPro" id="IPR001296">
    <property type="entry name" value="Glyco_trans_1"/>
</dbReference>
<name>A0A381PP72_9ZZZZ</name>
<reference evidence="3" key="1">
    <citation type="submission" date="2018-05" db="EMBL/GenBank/DDBJ databases">
        <authorList>
            <person name="Lanie J.A."/>
            <person name="Ng W.-L."/>
            <person name="Kazmierczak K.M."/>
            <person name="Andrzejewski T.M."/>
            <person name="Davidsen T.M."/>
            <person name="Wayne K.J."/>
            <person name="Tettelin H."/>
            <person name="Glass J.I."/>
            <person name="Rusch D."/>
            <person name="Podicherti R."/>
            <person name="Tsui H.-C.T."/>
            <person name="Winkler M.E."/>
        </authorList>
    </citation>
    <scope>NUCLEOTIDE SEQUENCE</scope>
</reference>
<keyword evidence="1" id="KW-0808">Transferase</keyword>
<gene>
    <name evidence="3" type="ORF">METZ01_LOCUS20713</name>
</gene>
<dbReference type="PANTHER" id="PTHR46401:SF2">
    <property type="entry name" value="GLYCOSYLTRANSFERASE WBBK-RELATED"/>
    <property type="match status" value="1"/>
</dbReference>
<dbReference type="PANTHER" id="PTHR46401">
    <property type="entry name" value="GLYCOSYLTRANSFERASE WBBK-RELATED"/>
    <property type="match status" value="1"/>
</dbReference>
<proteinExistence type="predicted"/>
<dbReference type="GO" id="GO:0009103">
    <property type="term" value="P:lipopolysaccharide biosynthetic process"/>
    <property type="evidence" value="ECO:0007669"/>
    <property type="project" value="TreeGrafter"/>
</dbReference>